<dbReference type="Pfam" id="PF00753">
    <property type="entry name" value="Lactamase_B"/>
    <property type="match status" value="1"/>
</dbReference>
<dbReference type="InterPro" id="IPR051682">
    <property type="entry name" value="Mito_Persulfide_Diox"/>
</dbReference>
<feature type="domain" description="Rhodanese" evidence="2">
    <location>
        <begin position="376"/>
        <end position="466"/>
    </location>
</feature>
<reference evidence="3 4" key="1">
    <citation type="submission" date="2024-01" db="EMBL/GenBank/DDBJ databases">
        <title>Genome mining of biosynthetic gene clusters to explore secondary metabolites of Streptomyces sp.</title>
        <authorList>
            <person name="Baig A."/>
            <person name="Ajitkumar Shintre N."/>
            <person name="Kumar H."/>
            <person name="Anbarasu A."/>
            <person name="Ramaiah S."/>
        </authorList>
    </citation>
    <scope>NUCLEOTIDE SEQUENCE [LARGE SCALE GENOMIC DNA]</scope>
    <source>
        <strain evidence="3 4">A57</strain>
    </source>
</reference>
<dbReference type="Gene3D" id="3.60.15.10">
    <property type="entry name" value="Ribonuclease Z/Hydroxyacylglutathione hydrolase-like"/>
    <property type="match status" value="1"/>
</dbReference>
<dbReference type="InterPro" id="IPR036873">
    <property type="entry name" value="Rhodanese-like_dom_sf"/>
</dbReference>
<dbReference type="CDD" id="cd00158">
    <property type="entry name" value="RHOD"/>
    <property type="match status" value="2"/>
</dbReference>
<dbReference type="EMBL" id="JAYMRP010000016">
    <property type="protein sequence ID" value="MFB8774956.1"/>
    <property type="molecule type" value="Genomic_DNA"/>
</dbReference>
<name>A0ABV5EDN2_9ACTN</name>
<dbReference type="Gene3D" id="3.40.250.10">
    <property type="entry name" value="Rhodanese-like domain"/>
    <property type="match status" value="3"/>
</dbReference>
<feature type="domain" description="Rhodanese" evidence="2">
    <location>
        <begin position="480"/>
        <end position="566"/>
    </location>
</feature>
<keyword evidence="4" id="KW-1185">Reference proteome</keyword>
<feature type="domain" description="Rhodanese" evidence="2">
    <location>
        <begin position="14"/>
        <end position="101"/>
    </location>
</feature>
<evidence type="ECO:0000313" key="4">
    <source>
        <dbReference type="Proteomes" id="UP001585080"/>
    </source>
</evidence>
<gene>
    <name evidence="3" type="ORF">VSS16_19855</name>
</gene>
<evidence type="ECO:0000313" key="3">
    <source>
        <dbReference type="EMBL" id="MFB8774956.1"/>
    </source>
</evidence>
<proteinExistence type="predicted"/>
<dbReference type="SUPFAM" id="SSF52821">
    <property type="entry name" value="Rhodanese/Cell cycle control phosphatase"/>
    <property type="match status" value="3"/>
</dbReference>
<dbReference type="InterPro" id="IPR001763">
    <property type="entry name" value="Rhodanese-like_dom"/>
</dbReference>
<dbReference type="InterPro" id="IPR001279">
    <property type="entry name" value="Metallo-B-lactamas"/>
</dbReference>
<dbReference type="SMART" id="SM00450">
    <property type="entry name" value="RHOD"/>
    <property type="match status" value="3"/>
</dbReference>
<evidence type="ECO:0000256" key="1">
    <source>
        <dbReference type="ARBA" id="ARBA00022723"/>
    </source>
</evidence>
<dbReference type="Pfam" id="PF00581">
    <property type="entry name" value="Rhodanese"/>
    <property type="match status" value="2"/>
</dbReference>
<dbReference type="InterPro" id="IPR036866">
    <property type="entry name" value="RibonucZ/Hydroxyglut_hydro"/>
</dbReference>
<accession>A0ABV5EDN2</accession>
<keyword evidence="1" id="KW-0479">Metal-binding</keyword>
<dbReference type="SUPFAM" id="SSF56281">
    <property type="entry name" value="Metallo-hydrolase/oxidoreductase"/>
    <property type="match status" value="1"/>
</dbReference>
<evidence type="ECO:0000259" key="2">
    <source>
        <dbReference type="PROSITE" id="PS50206"/>
    </source>
</evidence>
<dbReference type="Proteomes" id="UP001585080">
    <property type="component" value="Unassembled WGS sequence"/>
</dbReference>
<protein>
    <submittedName>
        <fullName evidence="3">Rhodanese-like domain-containing protein</fullName>
    </submittedName>
</protein>
<dbReference type="InterPro" id="IPR044528">
    <property type="entry name" value="POD-like_MBL-fold"/>
</dbReference>
<comment type="caution">
    <text evidence="3">The sequence shown here is derived from an EMBL/GenBank/DDBJ whole genome shotgun (WGS) entry which is preliminary data.</text>
</comment>
<sequence length="582" mass="61216">MVPEIDQQRFAEAHAAGAPVIDVRGSGEYRTGHVPGARCAPLPNLPLALAGLPKDRPLYVICQSGGRSAQATSLLRGLGYDAHSVSGGTAAWIEAGRPAVTGDTPTAPAAPTGHAVITVLPVETPGLGDRTYLAHDGSVALVVDPQRDHDRVTALAEAAGVRITHVFETHIHNDYVTGGLALARETGARYLVNADDEVSYERTPIRDGQVIEVGDTLRVRVIHTPGHTHTHLSYALEADGEQVAVFTGGSLLYGTTGRPDLLGPDHTDTLVRAQWHSARRLARELPDDTAVYPTHGFGSFCSATQATGLSSTIGEEKRTNTALTAGEEAYVAQLLAGLDAFPAYYAHMGPANSAGPGTPDLSAPSVADPAELRRRIEAGEWVVDLRERTAFAAGHLAGSLNFGLDGQFVTYLGWLIPWGTPLTLLGESAADVAEAQRELVRIGIDRPAAMATGTPGDWAGGEPLASYPRATFADLKAAPGGDGLVVLDVRRDQERAEAHLPGSLHIPVHQLPGRLDEIPEGRIWVHCAGGYRAGIAAALLSARGRDVVAVDDSFDNARQAGLCALPSDLPAPPATTRQETHA</sequence>
<dbReference type="PANTHER" id="PTHR43084:SF1">
    <property type="entry name" value="PERSULFIDE DIOXYGENASE ETHE1, MITOCHONDRIAL"/>
    <property type="match status" value="1"/>
</dbReference>
<dbReference type="PROSITE" id="PS50206">
    <property type="entry name" value="RHODANESE_3"/>
    <property type="match status" value="3"/>
</dbReference>
<dbReference type="CDD" id="cd07724">
    <property type="entry name" value="POD-like_MBL-fold"/>
    <property type="match status" value="1"/>
</dbReference>
<dbReference type="PANTHER" id="PTHR43084">
    <property type="entry name" value="PERSULFIDE DIOXYGENASE ETHE1"/>
    <property type="match status" value="1"/>
</dbReference>
<organism evidence="3 4">
    <name type="scientific">Streptomyces broussonetiae</name>
    <dbReference type="NCBI Taxonomy" id="2686304"/>
    <lineage>
        <taxon>Bacteria</taxon>
        <taxon>Bacillati</taxon>
        <taxon>Actinomycetota</taxon>
        <taxon>Actinomycetes</taxon>
        <taxon>Kitasatosporales</taxon>
        <taxon>Streptomycetaceae</taxon>
        <taxon>Streptomyces</taxon>
    </lineage>
</organism>
<dbReference type="SMART" id="SM00849">
    <property type="entry name" value="Lactamase_B"/>
    <property type="match status" value="1"/>
</dbReference>